<evidence type="ECO:0000259" key="1">
    <source>
        <dbReference type="PROSITE" id="PS50181"/>
    </source>
</evidence>
<dbReference type="Gene3D" id="1.20.1280.50">
    <property type="match status" value="1"/>
</dbReference>
<keyword evidence="3" id="KW-1185">Reference proteome</keyword>
<reference evidence="2" key="2">
    <citation type="submission" date="2021-12" db="EMBL/GenBank/DDBJ databases">
        <title>Resequencing data analysis of finger millet.</title>
        <authorList>
            <person name="Hatakeyama M."/>
            <person name="Aluri S."/>
            <person name="Balachadran M.T."/>
            <person name="Sivarajan S.R."/>
            <person name="Poveda L."/>
            <person name="Shimizu-Inatsugi R."/>
            <person name="Schlapbach R."/>
            <person name="Sreeman S.M."/>
            <person name="Shimizu K.K."/>
        </authorList>
    </citation>
    <scope>NUCLEOTIDE SEQUENCE</scope>
</reference>
<dbReference type="SUPFAM" id="SSF81383">
    <property type="entry name" value="F-box domain"/>
    <property type="match status" value="1"/>
</dbReference>
<organism evidence="2 3">
    <name type="scientific">Eleusine coracana subsp. coracana</name>
    <dbReference type="NCBI Taxonomy" id="191504"/>
    <lineage>
        <taxon>Eukaryota</taxon>
        <taxon>Viridiplantae</taxon>
        <taxon>Streptophyta</taxon>
        <taxon>Embryophyta</taxon>
        <taxon>Tracheophyta</taxon>
        <taxon>Spermatophyta</taxon>
        <taxon>Magnoliopsida</taxon>
        <taxon>Liliopsida</taxon>
        <taxon>Poales</taxon>
        <taxon>Poaceae</taxon>
        <taxon>PACMAD clade</taxon>
        <taxon>Chloridoideae</taxon>
        <taxon>Cynodonteae</taxon>
        <taxon>Eleusininae</taxon>
        <taxon>Eleusine</taxon>
    </lineage>
</organism>
<dbReference type="EMBL" id="BQKI01000139">
    <property type="protein sequence ID" value="GJN40519.1"/>
    <property type="molecule type" value="Genomic_DNA"/>
</dbReference>
<dbReference type="InterPro" id="IPR001810">
    <property type="entry name" value="F-box_dom"/>
</dbReference>
<dbReference type="Pfam" id="PF12937">
    <property type="entry name" value="F-box-like"/>
    <property type="match status" value="1"/>
</dbReference>
<dbReference type="PANTHER" id="PTHR34709:SF80">
    <property type="entry name" value="F-BOX DOMAIN-CONTAINING PROTEIN"/>
    <property type="match status" value="1"/>
</dbReference>
<gene>
    <name evidence="2" type="primary">gb29742</name>
    <name evidence="2" type="ORF">PR202_gb29742</name>
</gene>
<name>A0AAV5G062_ELECO</name>
<sequence>MDSAAAARDRISHLPDDLLHGILVRLRSTAAAARTSLVSRRWRHVWTQLPEIVFDNPNGPAADTVDAALTQIHAAATNNSAPPALSRLAITFPHLQFAPFRIAPWLAFASRHLAGELSIRLARVRPQLKDEDEVDLPLMEKARSIHISSGHILRLPPPSGSFAALKTVSIANARMDGRDMDYCFGSSRCPRLQELYLWLVELVAVSHVSIRSESLETLFYRAENTRRLEVVALAPKLRLLRAQGRSGRGSTAKRGSCRCAEAEPGNLAWPACKMRASKKRF</sequence>
<evidence type="ECO:0000313" key="2">
    <source>
        <dbReference type="EMBL" id="GJN40519.1"/>
    </source>
</evidence>
<dbReference type="PROSITE" id="PS50181">
    <property type="entry name" value="FBOX"/>
    <property type="match status" value="1"/>
</dbReference>
<feature type="domain" description="F-box" evidence="1">
    <location>
        <begin position="8"/>
        <end position="57"/>
    </location>
</feature>
<dbReference type="PANTHER" id="PTHR34709">
    <property type="entry name" value="OS10G0396666 PROTEIN"/>
    <property type="match status" value="1"/>
</dbReference>
<dbReference type="Proteomes" id="UP001054889">
    <property type="component" value="Unassembled WGS sequence"/>
</dbReference>
<reference evidence="2" key="1">
    <citation type="journal article" date="2018" name="DNA Res.">
        <title>Multiple hybrid de novo genome assembly of finger millet, an orphan allotetraploid crop.</title>
        <authorList>
            <person name="Hatakeyama M."/>
            <person name="Aluri S."/>
            <person name="Balachadran M.T."/>
            <person name="Sivarajan S.R."/>
            <person name="Patrignani A."/>
            <person name="Gruter S."/>
            <person name="Poveda L."/>
            <person name="Shimizu-Inatsugi R."/>
            <person name="Baeten J."/>
            <person name="Francoijs K.J."/>
            <person name="Nataraja K.N."/>
            <person name="Reddy Y.A.N."/>
            <person name="Phadnis S."/>
            <person name="Ravikumar R.L."/>
            <person name="Schlapbach R."/>
            <person name="Sreeman S.M."/>
            <person name="Shimizu K.K."/>
        </authorList>
    </citation>
    <scope>NUCLEOTIDE SEQUENCE</scope>
</reference>
<dbReference type="InterPro" id="IPR055312">
    <property type="entry name" value="FBL15-like"/>
</dbReference>
<dbReference type="AlphaFoldDB" id="A0AAV5G062"/>
<accession>A0AAV5G062</accession>
<proteinExistence type="predicted"/>
<evidence type="ECO:0000313" key="3">
    <source>
        <dbReference type="Proteomes" id="UP001054889"/>
    </source>
</evidence>
<dbReference type="InterPro" id="IPR036047">
    <property type="entry name" value="F-box-like_dom_sf"/>
</dbReference>
<protein>
    <recommendedName>
        <fullName evidence="1">F-box domain-containing protein</fullName>
    </recommendedName>
</protein>
<comment type="caution">
    <text evidence="2">The sequence shown here is derived from an EMBL/GenBank/DDBJ whole genome shotgun (WGS) entry which is preliminary data.</text>
</comment>